<organism evidence="2 3">
    <name type="scientific">Chitinophaga cymbidii</name>
    <dbReference type="NCBI Taxonomy" id="1096750"/>
    <lineage>
        <taxon>Bacteria</taxon>
        <taxon>Pseudomonadati</taxon>
        <taxon>Bacteroidota</taxon>
        <taxon>Chitinophagia</taxon>
        <taxon>Chitinophagales</taxon>
        <taxon>Chitinophagaceae</taxon>
        <taxon>Chitinophaga</taxon>
    </lineage>
</organism>
<gene>
    <name evidence="2" type="ORF">CCY01nite_51890</name>
</gene>
<evidence type="ECO:0008006" key="4">
    <source>
        <dbReference type="Google" id="ProtNLM"/>
    </source>
</evidence>
<feature type="chain" id="PRO_5021756332" description="Lipocalin-like domain-containing protein" evidence="1">
    <location>
        <begin position="23"/>
        <end position="202"/>
    </location>
</feature>
<dbReference type="OrthoDB" id="673912at2"/>
<sequence length="202" mass="22939">MKFAHPVYILATLALTFTSCTAEETEPDSKLLGTYDLLYMTLKMNTTITSDTSEGRKKTIYLYDYATQENTGTFTIRPDRIFADSIGYRINTIVKVSDYYNDVAENTQELEMIPPPFEGITMSGTYQLIGEDSLYASSGLISTYNTANPARIGMPYGTRFFWSGDTLTFYHRTDTLQHLDAPGNPRTRRSVALFSTRYLKRK</sequence>
<evidence type="ECO:0000256" key="1">
    <source>
        <dbReference type="SAM" id="SignalP"/>
    </source>
</evidence>
<dbReference type="Proteomes" id="UP000321436">
    <property type="component" value="Unassembled WGS sequence"/>
</dbReference>
<keyword evidence="3" id="KW-1185">Reference proteome</keyword>
<feature type="signal peptide" evidence="1">
    <location>
        <begin position="1"/>
        <end position="22"/>
    </location>
</feature>
<comment type="caution">
    <text evidence="2">The sequence shown here is derived from an EMBL/GenBank/DDBJ whole genome shotgun (WGS) entry which is preliminary data.</text>
</comment>
<evidence type="ECO:0000313" key="3">
    <source>
        <dbReference type="Proteomes" id="UP000321436"/>
    </source>
</evidence>
<dbReference type="PROSITE" id="PS51257">
    <property type="entry name" value="PROKAR_LIPOPROTEIN"/>
    <property type="match status" value="1"/>
</dbReference>
<evidence type="ECO:0000313" key="2">
    <source>
        <dbReference type="EMBL" id="GEP98929.1"/>
    </source>
</evidence>
<keyword evidence="1" id="KW-0732">Signal</keyword>
<proteinExistence type="predicted"/>
<dbReference type="EMBL" id="BKAU01000010">
    <property type="protein sequence ID" value="GEP98929.1"/>
    <property type="molecule type" value="Genomic_DNA"/>
</dbReference>
<protein>
    <recommendedName>
        <fullName evidence="4">Lipocalin-like domain-containing protein</fullName>
    </recommendedName>
</protein>
<dbReference type="RefSeq" id="WP_146867556.1">
    <property type="nucleotide sequence ID" value="NZ_BKAU01000010.1"/>
</dbReference>
<accession>A0A512RTA6</accession>
<dbReference type="AlphaFoldDB" id="A0A512RTA6"/>
<name>A0A512RTA6_9BACT</name>
<reference evidence="2 3" key="1">
    <citation type="submission" date="2019-07" db="EMBL/GenBank/DDBJ databases">
        <title>Whole genome shotgun sequence of Chitinophaga cymbidii NBRC 109752.</title>
        <authorList>
            <person name="Hosoyama A."/>
            <person name="Uohara A."/>
            <person name="Ohji S."/>
            <person name="Ichikawa N."/>
        </authorList>
    </citation>
    <scope>NUCLEOTIDE SEQUENCE [LARGE SCALE GENOMIC DNA]</scope>
    <source>
        <strain evidence="2 3">NBRC 109752</strain>
    </source>
</reference>